<dbReference type="EMBL" id="JAZGQL010000032">
    <property type="protein sequence ID" value="MEE6311234.1"/>
    <property type="molecule type" value="Genomic_DNA"/>
</dbReference>
<accession>A0ABU7SNH7</accession>
<comment type="caution">
    <text evidence="1">The sequence shown here is derived from an EMBL/GenBank/DDBJ whole genome shotgun (WGS) entry which is preliminary data.</text>
</comment>
<protein>
    <submittedName>
        <fullName evidence="1">Uncharacterized protein</fullName>
    </submittedName>
</protein>
<sequence>MPDISLGATTRPPTEQELAEQFHRNEQANEGFRTRGRLGDAAAADAAGCAIRVRAELDRLRRLGRYDTTSLTEALERTRLSQVEVRPPGRLDPAGGAGLLFAGWTGHACVFGTHGRPASTVEIGTPIQDGGCLPAPD</sequence>
<dbReference type="Proteomes" id="UP001339911">
    <property type="component" value="Unassembled WGS sequence"/>
</dbReference>
<name>A0ABU7SNH7_9ACTN</name>
<dbReference type="RefSeq" id="WP_331211235.1">
    <property type="nucleotide sequence ID" value="NZ_JAZGQL010000032.1"/>
</dbReference>
<keyword evidence="2" id="KW-1185">Reference proteome</keyword>
<evidence type="ECO:0000313" key="1">
    <source>
        <dbReference type="EMBL" id="MEE6311234.1"/>
    </source>
</evidence>
<evidence type="ECO:0000313" key="2">
    <source>
        <dbReference type="Proteomes" id="UP001339911"/>
    </source>
</evidence>
<organism evidence="1 2">
    <name type="scientific">Plantactinospora veratri</name>
    <dbReference type="NCBI Taxonomy" id="1436122"/>
    <lineage>
        <taxon>Bacteria</taxon>
        <taxon>Bacillati</taxon>
        <taxon>Actinomycetota</taxon>
        <taxon>Actinomycetes</taxon>
        <taxon>Micromonosporales</taxon>
        <taxon>Micromonosporaceae</taxon>
        <taxon>Plantactinospora</taxon>
    </lineage>
</organism>
<proteinExistence type="predicted"/>
<reference evidence="1 2" key="1">
    <citation type="submission" date="2024-01" db="EMBL/GenBank/DDBJ databases">
        <title>Genome insights into Plantactinospora veratri sp. nov.</title>
        <authorList>
            <person name="Wang L."/>
        </authorList>
    </citation>
    <scope>NUCLEOTIDE SEQUENCE [LARGE SCALE GENOMIC DNA]</scope>
    <source>
        <strain evidence="1 2">NEAU-FHS4</strain>
    </source>
</reference>
<gene>
    <name evidence="1" type="ORF">V1634_30840</name>
</gene>